<name>A0ABV6MTM4_9PSEU</name>
<organism evidence="2 3">
    <name type="scientific">Kutzneria chonburiensis</name>
    <dbReference type="NCBI Taxonomy" id="1483604"/>
    <lineage>
        <taxon>Bacteria</taxon>
        <taxon>Bacillati</taxon>
        <taxon>Actinomycetota</taxon>
        <taxon>Actinomycetes</taxon>
        <taxon>Pseudonocardiales</taxon>
        <taxon>Pseudonocardiaceae</taxon>
        <taxon>Kutzneria</taxon>
    </lineage>
</organism>
<comment type="caution">
    <text evidence="2">The sequence shown here is derived from an EMBL/GenBank/DDBJ whole genome shotgun (WGS) entry which is preliminary data.</text>
</comment>
<dbReference type="Gene3D" id="3.40.50.720">
    <property type="entry name" value="NAD(P)-binding Rossmann-like Domain"/>
    <property type="match status" value="1"/>
</dbReference>
<dbReference type="Proteomes" id="UP001589810">
    <property type="component" value="Unassembled WGS sequence"/>
</dbReference>
<evidence type="ECO:0000259" key="1">
    <source>
        <dbReference type="Pfam" id="PF01370"/>
    </source>
</evidence>
<evidence type="ECO:0000313" key="3">
    <source>
        <dbReference type="Proteomes" id="UP001589810"/>
    </source>
</evidence>
<proteinExistence type="predicted"/>
<reference evidence="2 3" key="1">
    <citation type="submission" date="2024-09" db="EMBL/GenBank/DDBJ databases">
        <authorList>
            <person name="Sun Q."/>
            <person name="Mori K."/>
        </authorList>
    </citation>
    <scope>NUCLEOTIDE SEQUENCE [LARGE SCALE GENOMIC DNA]</scope>
    <source>
        <strain evidence="2 3">TBRC 1432</strain>
    </source>
</reference>
<gene>
    <name evidence="2" type="ORF">ACFFH7_18165</name>
</gene>
<dbReference type="InterPro" id="IPR050177">
    <property type="entry name" value="Lipid_A_modif_metabolic_enz"/>
</dbReference>
<dbReference type="CDD" id="cd08946">
    <property type="entry name" value="SDR_e"/>
    <property type="match status" value="1"/>
</dbReference>
<dbReference type="InterPro" id="IPR001509">
    <property type="entry name" value="Epimerase_deHydtase"/>
</dbReference>
<dbReference type="PANTHER" id="PTHR43245">
    <property type="entry name" value="BIFUNCTIONAL POLYMYXIN RESISTANCE PROTEIN ARNA"/>
    <property type="match status" value="1"/>
</dbReference>
<protein>
    <submittedName>
        <fullName evidence="2">NAD-dependent epimerase/dehydratase family protein</fullName>
    </submittedName>
</protein>
<feature type="domain" description="NAD-dependent epimerase/dehydratase" evidence="1">
    <location>
        <begin position="3"/>
        <end position="225"/>
    </location>
</feature>
<keyword evidence="3" id="KW-1185">Reference proteome</keyword>
<dbReference type="InterPro" id="IPR036291">
    <property type="entry name" value="NAD(P)-bd_dom_sf"/>
</dbReference>
<dbReference type="Pfam" id="PF01370">
    <property type="entry name" value="Epimerase"/>
    <property type="match status" value="1"/>
</dbReference>
<evidence type="ECO:0000313" key="2">
    <source>
        <dbReference type="EMBL" id="MFC0543432.1"/>
    </source>
</evidence>
<sequence length="333" mass="36349">MRIFLTGNEGYLGSVVQEELIEAGHTVTGHDAGFFSTDGERRAWDIRDITADDLRGHDAIVHLAGLSNDAAGELSEDVTLEINQRGSIQLAELAREAGVERFVFASSCSVYGDAHQPELTEDGEVRPLTAYARSKLVAERAIVALDGLCATALRFATLFGASPALRNDLMVNRMVGTAARYGKITVTGDGAATRPLLHVRDAATAIVSTLEAPAAAVRGQVFNVGVPGANYTIRSVAELVTDRFPAAEISFAGSPDHRSYTVCFDRFTSTVTAWQPRYDVEYGIREVAEYLEHAEPFPRIGNPWGRGERSSWLHLLRQENVLTDAFRWTRAHS</sequence>
<dbReference type="PANTHER" id="PTHR43245:SF23">
    <property type="entry name" value="NAD(P)-BINDING DOMAIN-CONTAINING PROTEIN"/>
    <property type="match status" value="1"/>
</dbReference>
<accession>A0ABV6MTM4</accession>
<dbReference type="RefSeq" id="WP_273940687.1">
    <property type="nucleotide sequence ID" value="NZ_CP097263.1"/>
</dbReference>
<dbReference type="SUPFAM" id="SSF51735">
    <property type="entry name" value="NAD(P)-binding Rossmann-fold domains"/>
    <property type="match status" value="1"/>
</dbReference>
<dbReference type="EMBL" id="JBHLUD010000005">
    <property type="protein sequence ID" value="MFC0543432.1"/>
    <property type="molecule type" value="Genomic_DNA"/>
</dbReference>